<dbReference type="InterPro" id="IPR032689">
    <property type="entry name" value="TraG-D_C"/>
</dbReference>
<feature type="transmembrane region" description="Helical" evidence="6">
    <location>
        <begin position="12"/>
        <end position="31"/>
    </location>
</feature>
<feature type="domain" description="TraD/TraG TraM recognition site" evidence="7">
    <location>
        <begin position="455"/>
        <end position="550"/>
    </location>
</feature>
<comment type="caution">
    <text evidence="9">The sequence shown here is derived from an EMBL/GenBank/DDBJ whole genome shotgun (WGS) entry which is preliminary data.</text>
</comment>
<evidence type="ECO:0000256" key="2">
    <source>
        <dbReference type="ARBA" id="ARBA00022475"/>
    </source>
</evidence>
<feature type="domain" description="YWFCY" evidence="8">
    <location>
        <begin position="6"/>
        <end position="143"/>
    </location>
</feature>
<evidence type="ECO:0000256" key="4">
    <source>
        <dbReference type="ARBA" id="ARBA00022989"/>
    </source>
</evidence>
<reference evidence="9" key="1">
    <citation type="submission" date="2021-12" db="EMBL/GenBank/DDBJ databases">
        <authorList>
            <person name="Rodrigo-Torres L."/>
            <person name="Arahal R. D."/>
            <person name="Lucena T."/>
        </authorList>
    </citation>
    <scope>NUCLEOTIDE SEQUENCE</scope>
    <source>
        <strain evidence="9">CECT 8419</strain>
    </source>
</reference>
<evidence type="ECO:0000256" key="6">
    <source>
        <dbReference type="SAM" id="Phobius"/>
    </source>
</evidence>
<dbReference type="EMBL" id="CAKLPZ010000006">
    <property type="protein sequence ID" value="CAH1002610.1"/>
    <property type="molecule type" value="Genomic_DNA"/>
</dbReference>
<dbReference type="InterPro" id="IPR027417">
    <property type="entry name" value="P-loop_NTPase"/>
</dbReference>
<evidence type="ECO:0000259" key="8">
    <source>
        <dbReference type="Pfam" id="PF14293"/>
    </source>
</evidence>
<keyword evidence="10" id="KW-1185">Reference proteome</keyword>
<dbReference type="RefSeq" id="WP_238752438.1">
    <property type="nucleotide sequence ID" value="NZ_CAKLPZ010000006.1"/>
</dbReference>
<keyword evidence="3 6" id="KW-0812">Transmembrane</keyword>
<feature type="transmembrane region" description="Helical" evidence="6">
    <location>
        <begin position="88"/>
        <end position="111"/>
    </location>
</feature>
<dbReference type="PANTHER" id="PTHR37937">
    <property type="entry name" value="CONJUGATIVE TRANSFER: DNA TRANSPORT"/>
    <property type="match status" value="1"/>
</dbReference>
<protein>
    <recommendedName>
        <fullName evidence="11">Conjugal transfer protein TraG</fullName>
    </recommendedName>
</protein>
<dbReference type="InterPro" id="IPR051539">
    <property type="entry name" value="T4SS-coupling_protein"/>
</dbReference>
<dbReference type="PANTHER" id="PTHR37937:SF1">
    <property type="entry name" value="CONJUGATIVE TRANSFER: DNA TRANSPORT"/>
    <property type="match status" value="1"/>
</dbReference>
<dbReference type="SUPFAM" id="SSF52540">
    <property type="entry name" value="P-loop containing nucleoside triphosphate hydrolases"/>
    <property type="match status" value="1"/>
</dbReference>
<evidence type="ECO:0000256" key="1">
    <source>
        <dbReference type="ARBA" id="ARBA00004651"/>
    </source>
</evidence>
<comment type="subcellular location">
    <subcellularLocation>
        <location evidence="1">Cell membrane</location>
        <topology evidence="1">Multi-pass membrane protein</topology>
    </subcellularLocation>
</comment>
<dbReference type="Proteomes" id="UP000837803">
    <property type="component" value="Unassembled WGS sequence"/>
</dbReference>
<dbReference type="Pfam" id="PF14293">
    <property type="entry name" value="YWFCY"/>
    <property type="match status" value="1"/>
</dbReference>
<keyword evidence="5 6" id="KW-0472">Membrane</keyword>
<organism evidence="9 10">
    <name type="scientific">Neolewinella maritima</name>
    <dbReference type="NCBI Taxonomy" id="1383882"/>
    <lineage>
        <taxon>Bacteria</taxon>
        <taxon>Pseudomonadati</taxon>
        <taxon>Bacteroidota</taxon>
        <taxon>Saprospiria</taxon>
        <taxon>Saprospirales</taxon>
        <taxon>Lewinellaceae</taxon>
        <taxon>Neolewinella</taxon>
    </lineage>
</organism>
<keyword evidence="2" id="KW-1003">Cell membrane</keyword>
<dbReference type="Pfam" id="PF12696">
    <property type="entry name" value="TraG-D_C"/>
    <property type="match status" value="1"/>
</dbReference>
<proteinExistence type="predicted"/>
<evidence type="ECO:0000313" key="9">
    <source>
        <dbReference type="EMBL" id="CAH1002610.1"/>
    </source>
</evidence>
<name>A0ABN8FF29_9BACT</name>
<feature type="transmembrane region" description="Helical" evidence="6">
    <location>
        <begin position="117"/>
        <end position="139"/>
    </location>
</feature>
<dbReference type="Gene3D" id="3.40.50.300">
    <property type="entry name" value="P-loop containing nucleotide triphosphate hydrolases"/>
    <property type="match status" value="2"/>
</dbReference>
<feature type="transmembrane region" description="Helical" evidence="6">
    <location>
        <begin position="55"/>
        <end position="76"/>
    </location>
</feature>
<evidence type="ECO:0000256" key="5">
    <source>
        <dbReference type="ARBA" id="ARBA00023136"/>
    </source>
</evidence>
<evidence type="ECO:0000259" key="7">
    <source>
        <dbReference type="Pfam" id="PF12696"/>
    </source>
</evidence>
<evidence type="ECO:0000313" key="10">
    <source>
        <dbReference type="Proteomes" id="UP000837803"/>
    </source>
</evidence>
<sequence>MAAQNDNSFIMTAVRVAALFLILLHTYIYYYDWWQLQGLTRPEVGRFLQRFQHTLYFRSYAVSYAVPLVVLAVGSIGDKGKKSENLTYRQVTITLVVGLLVYGASMIAFSIEDLQTAGSIYLGCLATGWAILGAGLVNLRRVLDWNPSDDIFGDKNRSFPQEERLIENQYSINLPTRYRLKNKVRQGWINVVNPFRGTIITGTPGSGKSFAFIKPFIRQMIGKGYTMYVYDFKFPELTTETYNALLSNVDKYTVPPSFYMINFDDLSRSHRCNPLHPDLLHDITDATESAKTMLLNLNRNWITKQGDFFVESPVNFFTAVIWFLRLYENGKYCTLPHAIEFISRDYDEMFPILASHPQIATLVKPFYSAYKSGATDQLEGQIASARIPLSRLASPSLYWVLTGNDFTLDLNNPKEPKVVCLGNNPDRQDIYGAALGLFNSRISRLINKPGNLPSAMIIDELATIYFRGLDNLIATGRSNKVAVVLAFQDMTQLIRDYGDKVAHSIFNICANVFTGQVVGTTAKDLAERFGKTEQVRRGYSQNRMDTSFSHSMVLQERIPSSRIASLSQGEFVGTVADTRQQPIELKTFDAEVRLDEAAIARESKKHLPIPYIRDVSESEVLANFNQISSDIDYIVEMELARIS</sequence>
<evidence type="ECO:0000256" key="3">
    <source>
        <dbReference type="ARBA" id="ARBA00022692"/>
    </source>
</evidence>
<keyword evidence="4 6" id="KW-1133">Transmembrane helix</keyword>
<dbReference type="InterPro" id="IPR025988">
    <property type="entry name" value="YWFCY_dom"/>
</dbReference>
<dbReference type="CDD" id="cd01127">
    <property type="entry name" value="TrwB_TraG_TraD_VirD4"/>
    <property type="match status" value="2"/>
</dbReference>
<gene>
    <name evidence="9" type="ORF">LEM8419_03482</name>
</gene>
<accession>A0ABN8FF29</accession>
<evidence type="ECO:0008006" key="11">
    <source>
        <dbReference type="Google" id="ProtNLM"/>
    </source>
</evidence>